<dbReference type="CDD" id="cd01448">
    <property type="entry name" value="TST_Repeat_1"/>
    <property type="match status" value="1"/>
</dbReference>
<gene>
    <name evidence="5" type="ORF">IHE71_01210</name>
</gene>
<dbReference type="InterPro" id="IPR036873">
    <property type="entry name" value="Rhodanese-like_dom_sf"/>
</dbReference>
<dbReference type="Gene3D" id="3.40.250.10">
    <property type="entry name" value="Rhodanese-like domain"/>
    <property type="match status" value="2"/>
</dbReference>
<dbReference type="RefSeq" id="WP_192860905.1">
    <property type="nucleotide sequence ID" value="NZ_JADAQT010000019.1"/>
</dbReference>
<protein>
    <submittedName>
        <fullName evidence="5">Sulfurtransferase</fullName>
    </submittedName>
</protein>
<sequence length="319" mass="32782">MRERVLIGAAELAADLQVTGGTHGDPREGAPVLLDVRWALGMTDGVERYRAGHLPGAVYVDLETELAAPASPSAGRHPLPSAAGFQEAARRWGVRQDSRVVVYDGVGGTSAARAWWLLRWFGLDDVRILDGGLDAWVAAGHALEVGTVTAEPGDVVVRPGGMSVLDADDAAALADGDGVLLDARAAERYRGEVEPVDPQAGHIPGALSAPTTGNLGEDGRFLDDATLRARFAELGVHAVEAAVSHAGRADGALAGRADGPREDPGGPAAVGVYCGSGVTASHEVAALAAVGVEAALYPGSWSQWSNDPTREVATGDSAR</sequence>
<feature type="domain" description="Rhodanese" evidence="4">
    <location>
        <begin position="174"/>
        <end position="313"/>
    </location>
</feature>
<dbReference type="PROSITE" id="PS50206">
    <property type="entry name" value="RHODANESE_3"/>
    <property type="match status" value="2"/>
</dbReference>
<keyword evidence="6" id="KW-1185">Reference proteome</keyword>
<dbReference type="Proteomes" id="UP000625527">
    <property type="component" value="Unassembled WGS sequence"/>
</dbReference>
<dbReference type="EMBL" id="JADAQT010000019">
    <property type="protein sequence ID" value="MBE1874330.1"/>
    <property type="molecule type" value="Genomic_DNA"/>
</dbReference>
<keyword evidence="1" id="KW-0808">Transferase</keyword>
<dbReference type="PANTHER" id="PTHR11364">
    <property type="entry name" value="THIOSULFATE SULFERTANSFERASE"/>
    <property type="match status" value="1"/>
</dbReference>
<dbReference type="Pfam" id="PF00581">
    <property type="entry name" value="Rhodanese"/>
    <property type="match status" value="2"/>
</dbReference>
<evidence type="ECO:0000256" key="2">
    <source>
        <dbReference type="ARBA" id="ARBA00022737"/>
    </source>
</evidence>
<reference evidence="5 6" key="1">
    <citation type="submission" date="2020-10" db="EMBL/GenBank/DDBJ databases">
        <title>Myceligenerans pegani sp. nov., an endophytic actinomycete isolated from Peganum harmala L. in Xinjiang, China.</title>
        <authorList>
            <person name="Xin L."/>
        </authorList>
    </citation>
    <scope>NUCLEOTIDE SEQUENCE [LARGE SCALE GENOMIC DNA]</scope>
    <source>
        <strain evidence="5 6">TRM65318</strain>
    </source>
</reference>
<comment type="caution">
    <text evidence="5">The sequence shown here is derived from an EMBL/GenBank/DDBJ whole genome shotgun (WGS) entry which is preliminary data.</text>
</comment>
<feature type="region of interest" description="Disordered" evidence="3">
    <location>
        <begin position="195"/>
        <end position="215"/>
    </location>
</feature>
<evidence type="ECO:0000313" key="6">
    <source>
        <dbReference type="Proteomes" id="UP000625527"/>
    </source>
</evidence>
<dbReference type="SUPFAM" id="SSF52821">
    <property type="entry name" value="Rhodanese/Cell cycle control phosphatase"/>
    <property type="match status" value="2"/>
</dbReference>
<organism evidence="5 6">
    <name type="scientific">Myceligenerans pegani</name>
    <dbReference type="NCBI Taxonomy" id="2776917"/>
    <lineage>
        <taxon>Bacteria</taxon>
        <taxon>Bacillati</taxon>
        <taxon>Actinomycetota</taxon>
        <taxon>Actinomycetes</taxon>
        <taxon>Micrococcales</taxon>
        <taxon>Promicromonosporaceae</taxon>
        <taxon>Myceligenerans</taxon>
    </lineage>
</organism>
<dbReference type="PROSITE" id="PS00380">
    <property type="entry name" value="RHODANESE_1"/>
    <property type="match status" value="1"/>
</dbReference>
<keyword evidence="2" id="KW-0677">Repeat</keyword>
<accession>A0ABR9MT66</accession>
<dbReference type="InterPro" id="IPR045078">
    <property type="entry name" value="TST/MPST-like"/>
</dbReference>
<dbReference type="PANTHER" id="PTHR11364:SF27">
    <property type="entry name" value="SULFURTRANSFERASE"/>
    <property type="match status" value="1"/>
</dbReference>
<evidence type="ECO:0000259" key="4">
    <source>
        <dbReference type="PROSITE" id="PS50206"/>
    </source>
</evidence>
<dbReference type="InterPro" id="IPR001307">
    <property type="entry name" value="Thiosulphate_STrfase_CS"/>
</dbReference>
<evidence type="ECO:0000256" key="3">
    <source>
        <dbReference type="SAM" id="MobiDB-lite"/>
    </source>
</evidence>
<dbReference type="InterPro" id="IPR001763">
    <property type="entry name" value="Rhodanese-like_dom"/>
</dbReference>
<dbReference type="SMART" id="SM00450">
    <property type="entry name" value="RHOD"/>
    <property type="match status" value="2"/>
</dbReference>
<feature type="domain" description="Rhodanese" evidence="4">
    <location>
        <begin position="27"/>
        <end position="145"/>
    </location>
</feature>
<evidence type="ECO:0000256" key="1">
    <source>
        <dbReference type="ARBA" id="ARBA00022679"/>
    </source>
</evidence>
<name>A0ABR9MT66_9MICO</name>
<proteinExistence type="predicted"/>
<evidence type="ECO:0000313" key="5">
    <source>
        <dbReference type="EMBL" id="MBE1874330.1"/>
    </source>
</evidence>